<keyword evidence="2" id="KW-1185">Reference proteome</keyword>
<evidence type="ECO:0000313" key="2">
    <source>
        <dbReference type="Proteomes" id="UP000319383"/>
    </source>
</evidence>
<dbReference type="Proteomes" id="UP000319383">
    <property type="component" value="Chromosome"/>
</dbReference>
<dbReference type="EMBL" id="CP036276">
    <property type="protein sequence ID" value="QDU44806.1"/>
    <property type="molecule type" value="Genomic_DNA"/>
</dbReference>
<sequence>MAGYFTVTILWPPPEALKALTGGEAVVTTEVVSGGGCKGTVTLDYTCEATGSGDDPELSKTTDSVFIDNGTDGSSSVKITGDPGQIVELTVEGTHPTCGYDTDSETIILSS</sequence>
<evidence type="ECO:0000313" key="1">
    <source>
        <dbReference type="EMBL" id="QDU44806.1"/>
    </source>
</evidence>
<name>A0A517ZQN9_9PLAN</name>
<protein>
    <submittedName>
        <fullName evidence="1">Uncharacterized protein</fullName>
    </submittedName>
</protein>
<dbReference type="AlphaFoldDB" id="A0A517ZQN9"/>
<organism evidence="1 2">
    <name type="scientific">Symmachiella dynata</name>
    <dbReference type="NCBI Taxonomy" id="2527995"/>
    <lineage>
        <taxon>Bacteria</taxon>
        <taxon>Pseudomonadati</taxon>
        <taxon>Planctomycetota</taxon>
        <taxon>Planctomycetia</taxon>
        <taxon>Planctomycetales</taxon>
        <taxon>Planctomycetaceae</taxon>
        <taxon>Symmachiella</taxon>
    </lineage>
</organism>
<accession>A0A517ZQN9</accession>
<gene>
    <name evidence="1" type="ORF">Mal52_32920</name>
</gene>
<reference evidence="1 2" key="1">
    <citation type="submission" date="2019-02" db="EMBL/GenBank/DDBJ databases">
        <title>Deep-cultivation of Planctomycetes and their phenomic and genomic characterization uncovers novel biology.</title>
        <authorList>
            <person name="Wiegand S."/>
            <person name="Jogler M."/>
            <person name="Boedeker C."/>
            <person name="Pinto D."/>
            <person name="Vollmers J."/>
            <person name="Rivas-Marin E."/>
            <person name="Kohn T."/>
            <person name="Peeters S.H."/>
            <person name="Heuer A."/>
            <person name="Rast P."/>
            <person name="Oberbeckmann S."/>
            <person name="Bunk B."/>
            <person name="Jeske O."/>
            <person name="Meyerdierks A."/>
            <person name="Storesund J.E."/>
            <person name="Kallscheuer N."/>
            <person name="Luecker S."/>
            <person name="Lage O.M."/>
            <person name="Pohl T."/>
            <person name="Merkel B.J."/>
            <person name="Hornburger P."/>
            <person name="Mueller R.-W."/>
            <person name="Bruemmer F."/>
            <person name="Labrenz M."/>
            <person name="Spormann A.M."/>
            <person name="Op den Camp H."/>
            <person name="Overmann J."/>
            <person name="Amann R."/>
            <person name="Jetten M.S.M."/>
            <person name="Mascher T."/>
            <person name="Medema M.H."/>
            <person name="Devos D.P."/>
            <person name="Kaster A.-K."/>
            <person name="Ovreas L."/>
            <person name="Rohde M."/>
            <person name="Galperin M.Y."/>
            <person name="Jogler C."/>
        </authorList>
    </citation>
    <scope>NUCLEOTIDE SEQUENCE [LARGE SCALE GENOMIC DNA]</scope>
    <source>
        <strain evidence="1 2">Mal52</strain>
    </source>
</reference>
<proteinExistence type="predicted"/>
<dbReference type="KEGG" id="sdyn:Mal52_32920"/>